<evidence type="ECO:0000313" key="3">
    <source>
        <dbReference type="Proteomes" id="UP001433268"/>
    </source>
</evidence>
<dbReference type="EMBL" id="JAQQWN010000003">
    <property type="protein sequence ID" value="KAK8091911.1"/>
    <property type="molecule type" value="Genomic_DNA"/>
</dbReference>
<dbReference type="RefSeq" id="XP_066673883.1">
    <property type="nucleotide sequence ID" value="XM_066806587.1"/>
</dbReference>
<proteinExistence type="predicted"/>
<dbReference type="GeneID" id="92039647"/>
<feature type="domain" description="Heterokaryon incompatibility" evidence="1">
    <location>
        <begin position="195"/>
        <end position="348"/>
    </location>
</feature>
<sequence length="757" mass="85796">MHMDAPSLPVQHELSYIKMACSVYLSIRAGLTWEKDSYEDSIVVYHGTIGEVFGKPCLGHDSLLRFILPESFFTETPPKPQERLLIRFHGNGSTQISWTNRSSPFPRENDSFTHGLICHLLLLDPSCKLPTPGLGRILDPDWVDPGLLQEWMHECLTEHRDCCDNPMKLAQISSPSWLIDTTKHCIVSGGGIQEYVALSYRWGGGTAHLQNELSILDTLRLPGALLQARFASRVSPTVKHAVGLTRLLGERYLWVDALCIVQNNEEQTRAQLQLMGVIYASAKLTIVATDGDANHGIPGLKGVSPPRELLQPKFSLGKSCEVVVRQNPDMGCHRSSSPYFKRAWTFQEYSLSKRRLVIGGNQFHWDCSSAMHHEDMYGADVLSRTLNNRFRFPQILLGKPGFDELTVLINEYNNRELTFPEDALAGISGLLSLVGRSFDGGFIYGLAVTCFDSALMWTAPSLPMQRRIHSGKDHTILHGSKLPSWSWLGWKGYTFAIDEHSGELFEGSLRRPITKRITQWYIQETPTSSTKYAIRSTFLDHDGDFFKKDQSESLLKEGWTKERFDILKYISVNGKGEEGEEAFHVLGDYVYKHPSLPGEYYWRPFPIKDIVGNPSIDMPLPQWPFLSCDTKRGMFAARRSRRPNYSRELVPAQLCVLGRGGHGRCGYLQVSSDEHAAEFPAADVDESRTIELVAICLQRRLVVRRYVVVVDPPQFREWYGVLWIEWVDGVAYRKGVGYIKKESWESHDLKDIHLVFG</sequence>
<dbReference type="InterPro" id="IPR010730">
    <property type="entry name" value="HET"/>
</dbReference>
<dbReference type="PANTHER" id="PTHR33112">
    <property type="entry name" value="DOMAIN PROTEIN, PUTATIVE-RELATED"/>
    <property type="match status" value="1"/>
</dbReference>
<evidence type="ECO:0000259" key="1">
    <source>
        <dbReference type="Pfam" id="PF06985"/>
    </source>
</evidence>
<comment type="caution">
    <text evidence="2">The sequence shown here is derived from an EMBL/GenBank/DDBJ whole genome shotgun (WGS) entry which is preliminary data.</text>
</comment>
<organism evidence="2 3">
    <name type="scientific">Apiospora hydei</name>
    <dbReference type="NCBI Taxonomy" id="1337664"/>
    <lineage>
        <taxon>Eukaryota</taxon>
        <taxon>Fungi</taxon>
        <taxon>Dikarya</taxon>
        <taxon>Ascomycota</taxon>
        <taxon>Pezizomycotina</taxon>
        <taxon>Sordariomycetes</taxon>
        <taxon>Xylariomycetidae</taxon>
        <taxon>Amphisphaeriales</taxon>
        <taxon>Apiosporaceae</taxon>
        <taxon>Apiospora</taxon>
    </lineage>
</organism>
<keyword evidence="3" id="KW-1185">Reference proteome</keyword>
<dbReference type="PANTHER" id="PTHR33112:SF1">
    <property type="entry name" value="HETEROKARYON INCOMPATIBILITY DOMAIN-CONTAINING PROTEIN"/>
    <property type="match status" value="1"/>
</dbReference>
<reference evidence="2 3" key="1">
    <citation type="submission" date="2023-01" db="EMBL/GenBank/DDBJ databases">
        <title>Analysis of 21 Apiospora genomes using comparative genomics revels a genus with tremendous synthesis potential of carbohydrate active enzymes and secondary metabolites.</title>
        <authorList>
            <person name="Sorensen T."/>
        </authorList>
    </citation>
    <scope>NUCLEOTIDE SEQUENCE [LARGE SCALE GENOMIC DNA]</scope>
    <source>
        <strain evidence="2 3">CBS 114990</strain>
    </source>
</reference>
<dbReference type="Pfam" id="PF06985">
    <property type="entry name" value="HET"/>
    <property type="match status" value="1"/>
</dbReference>
<dbReference type="Proteomes" id="UP001433268">
    <property type="component" value="Unassembled WGS sequence"/>
</dbReference>
<gene>
    <name evidence="2" type="ORF">PG997_002272</name>
</gene>
<evidence type="ECO:0000313" key="2">
    <source>
        <dbReference type="EMBL" id="KAK8091911.1"/>
    </source>
</evidence>
<accession>A0ABR1X8V8</accession>
<protein>
    <recommendedName>
        <fullName evidence="1">Heterokaryon incompatibility domain-containing protein</fullName>
    </recommendedName>
</protein>
<name>A0ABR1X8V8_9PEZI</name>